<accession>A0A8J3ZPN7</accession>
<proteinExistence type="predicted"/>
<keyword evidence="3" id="KW-1185">Reference proteome</keyword>
<sequence>MPPPDPDPGSPAVLVLAAAIVGAPSASRWAFVRLFLTALVGVVADVSGPPPRSPVLGDLEVTRRDTGATVLRVDGATADLLDHVRQQLDELTVAEFLDRWSVDPDALHSTGT</sequence>
<dbReference type="EMBL" id="BOPH01000036">
    <property type="protein sequence ID" value="GIJ68074.1"/>
    <property type="molecule type" value="Genomic_DNA"/>
</dbReference>
<evidence type="ECO:0000256" key="1">
    <source>
        <dbReference type="SAM" id="Phobius"/>
    </source>
</evidence>
<dbReference type="RefSeq" id="WP_203928024.1">
    <property type="nucleotide sequence ID" value="NZ_BOPH01000036.1"/>
</dbReference>
<comment type="caution">
    <text evidence="2">The sequence shown here is derived from an EMBL/GenBank/DDBJ whole genome shotgun (WGS) entry which is preliminary data.</text>
</comment>
<keyword evidence="1" id="KW-0472">Membrane</keyword>
<evidence type="ECO:0000313" key="2">
    <source>
        <dbReference type="EMBL" id="GIJ68074.1"/>
    </source>
</evidence>
<organism evidence="2 3">
    <name type="scientific">Virgisporangium ochraceum</name>
    <dbReference type="NCBI Taxonomy" id="65505"/>
    <lineage>
        <taxon>Bacteria</taxon>
        <taxon>Bacillati</taxon>
        <taxon>Actinomycetota</taxon>
        <taxon>Actinomycetes</taxon>
        <taxon>Micromonosporales</taxon>
        <taxon>Micromonosporaceae</taxon>
        <taxon>Virgisporangium</taxon>
    </lineage>
</organism>
<gene>
    <name evidence="2" type="ORF">Voc01_029910</name>
</gene>
<dbReference type="AlphaFoldDB" id="A0A8J3ZPN7"/>
<keyword evidence="1" id="KW-1133">Transmembrane helix</keyword>
<feature type="transmembrane region" description="Helical" evidence="1">
    <location>
        <begin position="12"/>
        <end position="31"/>
    </location>
</feature>
<evidence type="ECO:0000313" key="3">
    <source>
        <dbReference type="Proteomes" id="UP000635606"/>
    </source>
</evidence>
<name>A0A8J3ZPN7_9ACTN</name>
<dbReference type="Proteomes" id="UP000635606">
    <property type="component" value="Unassembled WGS sequence"/>
</dbReference>
<protein>
    <submittedName>
        <fullName evidence="2">Uncharacterized protein</fullName>
    </submittedName>
</protein>
<reference evidence="2" key="1">
    <citation type="submission" date="2021-01" db="EMBL/GenBank/DDBJ databases">
        <title>Whole genome shotgun sequence of Virgisporangium ochraceum NBRC 16418.</title>
        <authorList>
            <person name="Komaki H."/>
            <person name="Tamura T."/>
        </authorList>
    </citation>
    <scope>NUCLEOTIDE SEQUENCE</scope>
    <source>
        <strain evidence="2">NBRC 16418</strain>
    </source>
</reference>
<keyword evidence="1" id="KW-0812">Transmembrane</keyword>